<gene>
    <name evidence="4" type="primary">LOC106816422</name>
</gene>
<evidence type="ECO:0000313" key="3">
    <source>
        <dbReference type="Proteomes" id="UP000695022"/>
    </source>
</evidence>
<organism evidence="3 4">
    <name type="scientific">Priapulus caudatus</name>
    <name type="common">Priapulid worm</name>
    <dbReference type="NCBI Taxonomy" id="37621"/>
    <lineage>
        <taxon>Eukaryota</taxon>
        <taxon>Metazoa</taxon>
        <taxon>Ecdysozoa</taxon>
        <taxon>Scalidophora</taxon>
        <taxon>Priapulida</taxon>
        <taxon>Priapulimorpha</taxon>
        <taxon>Priapulimorphida</taxon>
        <taxon>Priapulidae</taxon>
        <taxon>Priapulus</taxon>
    </lineage>
</organism>
<dbReference type="RefSeq" id="XP_014676529.1">
    <property type="nucleotide sequence ID" value="XM_014821043.1"/>
</dbReference>
<evidence type="ECO:0000256" key="1">
    <source>
        <dbReference type="SAM" id="MobiDB-lite"/>
    </source>
</evidence>
<reference evidence="4" key="1">
    <citation type="submission" date="2025-08" db="UniProtKB">
        <authorList>
            <consortium name="RefSeq"/>
        </authorList>
    </citation>
    <scope>IDENTIFICATION</scope>
</reference>
<protein>
    <submittedName>
        <fullName evidence="4">Uncharacterized protein LOC106816422</fullName>
    </submittedName>
</protein>
<keyword evidence="2" id="KW-0732">Signal</keyword>
<evidence type="ECO:0000313" key="4">
    <source>
        <dbReference type="RefSeq" id="XP_014676529.1"/>
    </source>
</evidence>
<proteinExistence type="predicted"/>
<name>A0ABM1EWF8_PRICU</name>
<feature type="compositionally biased region" description="Basic and acidic residues" evidence="1">
    <location>
        <begin position="185"/>
        <end position="204"/>
    </location>
</feature>
<sequence>MLVTAAIVIVGVAVTSAYDLHRPPRQPSLANDIRKYVAAHRAYYSNIRGATDDDYIGDISTRGTGAAGGDAYYKQLIADYTELYNELSNRKVALSDSQLEAAVDDWRQQQQRRSLFSAATQTLTLTPTQIRAAMNGKRGQLETMSVMGRPGALVSEVQYDTKHSVNAQPQKGGWEKPQQQQQQQQEREKGNEAEKAKERGEKEFIGSNSFDYLGRPNINPKKGVYVTYR</sequence>
<dbReference type="Proteomes" id="UP000695022">
    <property type="component" value="Unplaced"/>
</dbReference>
<keyword evidence="3" id="KW-1185">Reference proteome</keyword>
<feature type="chain" id="PRO_5047395464" evidence="2">
    <location>
        <begin position="18"/>
        <end position="229"/>
    </location>
</feature>
<accession>A0ABM1EWF8</accession>
<dbReference type="GeneID" id="106816422"/>
<feature type="region of interest" description="Disordered" evidence="1">
    <location>
        <begin position="166"/>
        <end position="229"/>
    </location>
</feature>
<feature type="compositionally biased region" description="Low complexity" evidence="1">
    <location>
        <begin position="168"/>
        <end position="184"/>
    </location>
</feature>
<evidence type="ECO:0000256" key="2">
    <source>
        <dbReference type="SAM" id="SignalP"/>
    </source>
</evidence>
<feature type="signal peptide" evidence="2">
    <location>
        <begin position="1"/>
        <end position="17"/>
    </location>
</feature>